<keyword evidence="1" id="KW-0547">Nucleotide-binding</keyword>
<keyword evidence="1" id="KW-0067">ATP-binding</keyword>
<evidence type="ECO:0000313" key="2">
    <source>
        <dbReference type="Proteomes" id="UP001596390"/>
    </source>
</evidence>
<protein>
    <submittedName>
        <fullName evidence="1">Peptide ABC transporter ATP-binding protein</fullName>
    </submittedName>
</protein>
<comment type="caution">
    <text evidence="1">The sequence shown here is derived from an EMBL/GenBank/DDBJ whole genome shotgun (WGS) entry which is preliminary data.</text>
</comment>
<gene>
    <name evidence="1" type="ORF">ACFQMK_11265</name>
</gene>
<name>A0ABD5YDT9_9EURY</name>
<sequence length="129" mass="13134">MNGSNPRAPLSVVTDDLTLTVDGVDLEVRSTGDRLFVEVPTVRDAVRVARGLPRDGDASGLTALLTATDLTTEVRVRGRTVAVIGADARSGRLASELGVAPAEVRIGGALGAGASGLSAVAGALRRRFA</sequence>
<reference evidence="1 2" key="1">
    <citation type="journal article" date="2019" name="Int. J. Syst. Evol. Microbiol.">
        <title>The Global Catalogue of Microorganisms (GCM) 10K type strain sequencing project: providing services to taxonomists for standard genome sequencing and annotation.</title>
        <authorList>
            <consortium name="The Broad Institute Genomics Platform"/>
            <consortium name="The Broad Institute Genome Sequencing Center for Infectious Disease"/>
            <person name="Wu L."/>
            <person name="Ma J."/>
        </authorList>
    </citation>
    <scope>NUCLEOTIDE SEQUENCE [LARGE SCALE GENOMIC DNA]</scope>
    <source>
        <strain evidence="1 2">Q85</strain>
    </source>
</reference>
<dbReference type="EMBL" id="JBHSZZ010000043">
    <property type="protein sequence ID" value="MFC7187458.1"/>
    <property type="molecule type" value="Genomic_DNA"/>
</dbReference>
<dbReference type="GO" id="GO:0005524">
    <property type="term" value="F:ATP binding"/>
    <property type="evidence" value="ECO:0007669"/>
    <property type="project" value="UniProtKB-KW"/>
</dbReference>
<organism evidence="1 2">
    <name type="scientific">Halorubrum yunnanense</name>
    <dbReference type="NCBI Taxonomy" id="1526162"/>
    <lineage>
        <taxon>Archaea</taxon>
        <taxon>Methanobacteriati</taxon>
        <taxon>Methanobacteriota</taxon>
        <taxon>Stenosarchaea group</taxon>
        <taxon>Halobacteria</taxon>
        <taxon>Halobacteriales</taxon>
        <taxon>Haloferacaceae</taxon>
        <taxon>Halorubrum</taxon>
    </lineage>
</organism>
<keyword evidence="2" id="KW-1185">Reference proteome</keyword>
<dbReference type="Proteomes" id="UP001596390">
    <property type="component" value="Unassembled WGS sequence"/>
</dbReference>
<dbReference type="AlphaFoldDB" id="A0ABD5YDT9"/>
<evidence type="ECO:0000313" key="1">
    <source>
        <dbReference type="EMBL" id="MFC7187458.1"/>
    </source>
</evidence>
<accession>A0ABD5YDT9</accession>
<dbReference type="RefSeq" id="WP_267664773.1">
    <property type="nucleotide sequence ID" value="NZ_JAODIX010000043.1"/>
</dbReference>
<proteinExistence type="predicted"/>